<evidence type="ECO:0000259" key="24">
    <source>
        <dbReference type="PROSITE" id="PS50873"/>
    </source>
</evidence>
<dbReference type="FunFam" id="1.10.520.10:FF:000009">
    <property type="entry name" value="Peroxidase"/>
    <property type="match status" value="1"/>
</dbReference>
<keyword evidence="26" id="KW-1185">Reference proteome</keyword>
<evidence type="ECO:0000256" key="14">
    <source>
        <dbReference type="ARBA" id="ARBA00059171"/>
    </source>
</evidence>
<evidence type="ECO:0000256" key="20">
    <source>
        <dbReference type="PIRSR" id="PIRSR600823-3"/>
    </source>
</evidence>
<dbReference type="GO" id="GO:0005576">
    <property type="term" value="C:extracellular region"/>
    <property type="evidence" value="ECO:0007669"/>
    <property type="project" value="UniProtKB-SubCell"/>
</dbReference>
<evidence type="ECO:0000256" key="16">
    <source>
        <dbReference type="ARBA" id="ARBA00079703"/>
    </source>
</evidence>
<dbReference type="InterPro" id="IPR031610">
    <property type="entry name" value="TIC110"/>
</dbReference>
<feature type="binding site" evidence="20">
    <location>
        <position position="1095"/>
    </location>
    <ligand>
        <name>Ca(2+)</name>
        <dbReference type="ChEBI" id="CHEBI:29108"/>
        <label>1</label>
    </ligand>
</feature>
<dbReference type="GO" id="GO:0046872">
    <property type="term" value="F:metal ion binding"/>
    <property type="evidence" value="ECO:0007669"/>
    <property type="project" value="UniProtKB-KW"/>
</dbReference>
<feature type="binding site" evidence="20">
    <location>
        <position position="1266"/>
    </location>
    <ligand>
        <name>Ca(2+)</name>
        <dbReference type="ChEBI" id="CHEBI:29108"/>
        <label>2</label>
    </ligand>
</feature>
<feature type="disulfide bond" evidence="22">
    <location>
        <begin position="1093"/>
        <end position="1098"/>
    </location>
</feature>
<evidence type="ECO:0000256" key="5">
    <source>
        <dbReference type="ARBA" id="ARBA00022559"/>
    </source>
</evidence>
<dbReference type="GO" id="GO:0061927">
    <property type="term" value="C:TOC-TIC supercomplex I"/>
    <property type="evidence" value="ECO:0007669"/>
    <property type="project" value="TreeGrafter"/>
</dbReference>
<evidence type="ECO:0000256" key="7">
    <source>
        <dbReference type="ARBA" id="ARBA00022723"/>
    </source>
</evidence>
<dbReference type="Proteomes" id="UP001188597">
    <property type="component" value="Unassembled WGS sequence"/>
</dbReference>
<feature type="binding site" evidence="20">
    <location>
        <position position="1097"/>
    </location>
    <ligand>
        <name>Ca(2+)</name>
        <dbReference type="ChEBI" id="CHEBI:29108"/>
        <label>1</label>
    </ligand>
</feature>
<dbReference type="GO" id="GO:0020037">
    <property type="term" value="F:heme binding"/>
    <property type="evidence" value="ECO:0007669"/>
    <property type="project" value="InterPro"/>
</dbReference>
<reference evidence="25" key="1">
    <citation type="submission" date="2022-12" db="EMBL/GenBank/DDBJ databases">
        <title>Draft genome assemblies for two species of Escallonia (Escalloniales).</title>
        <authorList>
            <person name="Chanderbali A."/>
            <person name="Dervinis C."/>
            <person name="Anghel I."/>
            <person name="Soltis D."/>
            <person name="Soltis P."/>
            <person name="Zapata F."/>
        </authorList>
    </citation>
    <scope>NUCLEOTIDE SEQUENCE</scope>
    <source>
        <strain evidence="25">UCBG64.0493</strain>
        <tissue evidence="25">Leaf</tissue>
    </source>
</reference>
<dbReference type="FunFam" id="1.10.420.10:FF:000006">
    <property type="entry name" value="Peroxidase"/>
    <property type="match status" value="1"/>
</dbReference>
<dbReference type="InterPro" id="IPR010255">
    <property type="entry name" value="Haem_peroxidase_sf"/>
</dbReference>
<comment type="similarity">
    <text evidence="3">Belongs to the peroxidase family. Ascorbate peroxidase subfamily.</text>
</comment>
<dbReference type="InterPro" id="IPR033905">
    <property type="entry name" value="Secretory_peroxidase"/>
</dbReference>
<dbReference type="GO" id="GO:0006979">
    <property type="term" value="P:response to oxidative stress"/>
    <property type="evidence" value="ECO:0007669"/>
    <property type="project" value="InterPro"/>
</dbReference>
<dbReference type="GO" id="GO:0140825">
    <property type="term" value="F:lactoperoxidase activity"/>
    <property type="evidence" value="ECO:0007669"/>
    <property type="project" value="UniProtKB-EC"/>
</dbReference>
<comment type="cofactor">
    <cofactor evidence="20">
        <name>heme b</name>
        <dbReference type="ChEBI" id="CHEBI:60344"/>
    </cofactor>
    <text evidence="20">Binds 1 heme b (iron(II)-protoporphyrin IX) group per subunit.</text>
</comment>
<dbReference type="Gene3D" id="1.10.520.10">
    <property type="match status" value="2"/>
</dbReference>
<comment type="caution">
    <text evidence="25">The sequence shown here is derived from an EMBL/GenBank/DDBJ whole genome shotgun (WGS) entry which is preliminary data.</text>
</comment>
<dbReference type="SUPFAM" id="SSF48113">
    <property type="entry name" value="Heme-dependent peroxidases"/>
    <property type="match status" value="2"/>
</dbReference>
<evidence type="ECO:0000256" key="23">
    <source>
        <dbReference type="SAM" id="MobiDB-lite"/>
    </source>
</evidence>
<feature type="binding site" evidence="20">
    <location>
        <position position="1113"/>
    </location>
    <ligand>
        <name>Ca(2+)</name>
        <dbReference type="ChEBI" id="CHEBI:29108"/>
        <label>1</label>
    </ligand>
</feature>
<gene>
    <name evidence="25" type="ORF">RJ639_046762</name>
</gene>
<feature type="binding site" description="axial binding residue" evidence="20">
    <location>
        <position position="1218"/>
    </location>
    <ligand>
        <name>heme b</name>
        <dbReference type="ChEBI" id="CHEBI:60344"/>
    </ligand>
    <ligandPart>
        <name>Fe</name>
        <dbReference type="ChEBI" id="CHEBI:18248"/>
    </ligandPart>
</feature>
<dbReference type="CDD" id="cd00693">
    <property type="entry name" value="secretory_peroxidase"/>
    <property type="match status" value="2"/>
</dbReference>
<keyword evidence="9 20" id="KW-0106">Calcium</keyword>
<evidence type="ECO:0000256" key="4">
    <source>
        <dbReference type="ARBA" id="ARBA00012313"/>
    </source>
</evidence>
<evidence type="ECO:0000256" key="18">
    <source>
        <dbReference type="PIRSR" id="PIRSR600823-1"/>
    </source>
</evidence>
<dbReference type="InterPro" id="IPR019794">
    <property type="entry name" value="Peroxidases_AS"/>
</dbReference>
<dbReference type="InterPro" id="IPR002016">
    <property type="entry name" value="Haem_peroxidase"/>
</dbReference>
<evidence type="ECO:0000256" key="8">
    <source>
        <dbReference type="ARBA" id="ARBA00022729"/>
    </source>
</evidence>
<dbReference type="PANTHER" id="PTHR34935:SF3">
    <property type="entry name" value="PROTEIN TIC110, CHLOROPLASTIC"/>
    <property type="match status" value="1"/>
</dbReference>
<evidence type="ECO:0000256" key="17">
    <source>
        <dbReference type="ARBA" id="ARBA00080197"/>
    </source>
</evidence>
<dbReference type="InterPro" id="IPR019793">
    <property type="entry name" value="Peroxidases_heam-ligand_BS"/>
</dbReference>
<feature type="disulfide bond" evidence="22">
    <location>
        <begin position="1060"/>
        <end position="1140"/>
    </location>
</feature>
<evidence type="ECO:0000256" key="19">
    <source>
        <dbReference type="PIRSR" id="PIRSR600823-2"/>
    </source>
</evidence>
<feature type="site" description="Transition state stabilizer" evidence="21">
    <location>
        <position position="1087"/>
    </location>
</feature>
<dbReference type="GO" id="GO:0042744">
    <property type="term" value="P:hydrogen peroxide catabolic process"/>
    <property type="evidence" value="ECO:0007669"/>
    <property type="project" value="InterPro"/>
</dbReference>
<comment type="cofactor">
    <cofactor evidence="20">
        <name>Ca(2+)</name>
        <dbReference type="ChEBI" id="CHEBI:29108"/>
    </cofactor>
    <text evidence="20">Binds 2 calcium ions per subunit.</text>
</comment>
<keyword evidence="6" id="KW-0349">Heme</keyword>
<evidence type="ECO:0000256" key="12">
    <source>
        <dbReference type="ARBA" id="ARBA00023157"/>
    </source>
</evidence>
<evidence type="ECO:0000256" key="15">
    <source>
        <dbReference type="ARBA" id="ARBA00068503"/>
    </source>
</evidence>
<evidence type="ECO:0000256" key="21">
    <source>
        <dbReference type="PIRSR" id="PIRSR600823-4"/>
    </source>
</evidence>
<keyword evidence="8" id="KW-0732">Signal</keyword>
<dbReference type="Gene3D" id="1.10.420.10">
    <property type="entry name" value="Peroxidase, domain 2"/>
    <property type="match status" value="2"/>
</dbReference>
<proteinExistence type="inferred from homology"/>
<protein>
    <recommendedName>
        <fullName evidence="15">Basic peroxidase</fullName>
        <ecNumber evidence="4">1.11.1.7</ecNumber>
    </recommendedName>
    <alternativeName>
        <fullName evidence="17">ZePrx33.44</fullName>
    </alternativeName>
    <alternativeName>
        <fullName evidence="16">ZePrx34.70</fullName>
    </alternativeName>
</protein>
<evidence type="ECO:0000256" key="11">
    <source>
        <dbReference type="ARBA" id="ARBA00023004"/>
    </source>
</evidence>
<dbReference type="GO" id="GO:0045037">
    <property type="term" value="P:protein import into chloroplast stroma"/>
    <property type="evidence" value="ECO:0007669"/>
    <property type="project" value="TreeGrafter"/>
</dbReference>
<keyword evidence="12 22" id="KW-1015">Disulfide bond</keyword>
<dbReference type="PROSITE" id="PS50873">
    <property type="entry name" value="PEROXIDASE_4"/>
    <property type="match status" value="1"/>
</dbReference>
<evidence type="ECO:0000256" key="10">
    <source>
        <dbReference type="ARBA" id="ARBA00023002"/>
    </source>
</evidence>
<dbReference type="PANTHER" id="PTHR34935">
    <property type="entry name" value="PROTEIN TIC110, CHLOROPLASTIC"/>
    <property type="match status" value="1"/>
</dbReference>
<feature type="region of interest" description="Disordered" evidence="23">
    <location>
        <begin position="693"/>
        <end position="718"/>
    </location>
</feature>
<keyword evidence="11 20" id="KW-0408">Iron</keyword>
<feature type="binding site" evidence="20">
    <location>
        <position position="1101"/>
    </location>
    <ligand>
        <name>Ca(2+)</name>
        <dbReference type="ChEBI" id="CHEBI:29108"/>
        <label>1</label>
    </ligand>
</feature>
<feature type="binding site" evidence="19">
    <location>
        <position position="1188"/>
    </location>
    <ligand>
        <name>substrate</name>
    </ligand>
</feature>
<evidence type="ECO:0000256" key="13">
    <source>
        <dbReference type="ARBA" id="ARBA00023180"/>
    </source>
</evidence>
<comment type="subcellular location">
    <subcellularLocation>
        <location evidence="2">Secreted</location>
    </subcellularLocation>
</comment>
<feature type="binding site" evidence="20">
    <location>
        <position position="1263"/>
    </location>
    <ligand>
        <name>Ca(2+)</name>
        <dbReference type="ChEBI" id="CHEBI:29108"/>
        <label>2</label>
    </ligand>
</feature>
<dbReference type="EC" id="1.11.1.7" evidence="4"/>
<evidence type="ECO:0000313" key="26">
    <source>
        <dbReference type="Proteomes" id="UP001188597"/>
    </source>
</evidence>
<dbReference type="Pfam" id="PF16940">
    <property type="entry name" value="Tic110"/>
    <property type="match status" value="2"/>
</dbReference>
<evidence type="ECO:0000256" key="2">
    <source>
        <dbReference type="ARBA" id="ARBA00004613"/>
    </source>
</evidence>
<feature type="binding site" evidence="20">
    <location>
        <position position="1092"/>
    </location>
    <ligand>
        <name>Ca(2+)</name>
        <dbReference type="ChEBI" id="CHEBI:29108"/>
        <label>1</label>
    </ligand>
</feature>
<dbReference type="InterPro" id="IPR000823">
    <property type="entry name" value="Peroxidase_pln"/>
</dbReference>
<name>A0AA88WAK1_9ASTE</name>
<keyword evidence="13" id="KW-0325">Glycoprotein</keyword>
<sequence>MTNPSILITHPSSPHPTPLFSPFLHPTTLKFKPNSQTTLTKRPNYHHQPRHRYRISAVRCSASPTEPPATSTTPNIFGDKKELSGFQSLVDAMSPPVRLASSVIVFAGAVAAGYGLGLRFGGSRSAGLGGAVALGAAGAGAANALNSSVPEVAAVSLHNYVAGFDHPAALKKEDIESIANKYGVSKQNAAFNAELCDVYCRYISAVIPPGNEDLKGDEAETIIKFKSALGIDDPDAAAMHMELGRRIFRQRLETGDRDGDIEQRRAFQKLIYVSTLVFGEASTFLLPWKRVFTFTESQVEVAIRDNAQRLYASKLKSVGRDVDEEQLVSLRDAQLRYRLSDELAGDIFREHTRKLVEENISAALNTLKSRTRAAKEARRFVEELDKVLAFNNLLISLRNHADASRFACGLGPVSLLGGDFDGDRKIDDLKLLYRAYVTDALSNGRMEEDKLAALSQLRNIFGLGKREAETITLDVTSKVYRKRLAQSVSSGNLEAADSKAAFLQNLCEELRFDTQKAIEIHEDIFRQKLQLAVSKGELSEEDVKALERLQIMLCIPKQTVEAAHADICGSLFEKVVKEAIAAGVDGYDAEVKQSVRKAAYGLRLTREVAISIASKAVRKIFISYIQRSRAAGSRTESARELKKMIAFNNLVVTELVADIKGESSDTTSEEPVKEKEIEVKVEEEEDEEWESLQSLRKARPSTAKPGKPSQTEITLKDDLPERDRMDLYKTYLLYCLTGEVTRIPFGAQITTKKDDSEYVLLNQLGGILGLTDKEIVEVHRSLAEQAFRQQAEVILADGQLTKARIEQLNEVQKQVGLPSQYAQKIIKSITTTKMSAALETAVGRGRLSIKEIRELKEAGVELDVMISASLRESLFKKTVDEIFSSGTGEFDEDEVYQKIPQDLNISTEKARGVVHELARSRLSNSLIQAVSLLRQRNNSGVVSSLNDLLACDKAVPSTALSWEVPEELADLFLIYLKSDPVPEKLARLQYLLDISESTAAALRTRDGSLPNGAEEEEFIMASHSHYRCYSFCCCFSVLFFLFGISSVSAQLSSTYYALTCPIALYAIKTAVLNAVAKEHRMGASLLRLHFHDCFVNGCDASLLLDDTSSFTGEKTAGPNANSVRGFDVIDAIKSKLESICPGVFSCADILAVAARDSVVALGGPTWTVQLGRRDSTTASLSSANSDLPSFAQDLPDLTSVFTSKGFTVEEMVALSGAHTTGQARCVTFRDRIYDETSISSTFATSLKSNCPSSDGDDNLSPLDVSTPVVFDNAYYKNLLNSKGLLHSDQQLFSGGSTNSQAIRLQYIRQYMEMIELGASSNVDPVATRLAAIWSTETGLYISADYTVHIHQKMASSSNSFSLMAMLLVLVLLTVSSSAQLSTDFYSKTCPKVIGTVKSVVQSAVSKEIRMGASLLRLHFHDCFVNLGGPSWDVKLGRRDSKTASLSAANSGVIPPPTSTLSNLINRFQAKGLSTKDMVALSGSHTIGQARCVLFRTRVHNETDIDASFARTRQGSCPLTPGSGDNNLAPLELQTPTAFDNNYYKNVISQKGLLHTDQQLHSGGSTDSLVESYSKDSKTFNSDFAAAMVKMGDISPLTGSSGEIRKNCRKVNS</sequence>
<organism evidence="25 26">
    <name type="scientific">Escallonia herrerae</name>
    <dbReference type="NCBI Taxonomy" id="1293975"/>
    <lineage>
        <taxon>Eukaryota</taxon>
        <taxon>Viridiplantae</taxon>
        <taxon>Streptophyta</taxon>
        <taxon>Embryophyta</taxon>
        <taxon>Tracheophyta</taxon>
        <taxon>Spermatophyta</taxon>
        <taxon>Magnoliopsida</taxon>
        <taxon>eudicotyledons</taxon>
        <taxon>Gunneridae</taxon>
        <taxon>Pentapetalae</taxon>
        <taxon>asterids</taxon>
        <taxon>campanulids</taxon>
        <taxon>Escalloniales</taxon>
        <taxon>Escalloniaceae</taxon>
        <taxon>Escallonia</taxon>
    </lineage>
</organism>
<keyword evidence="10" id="KW-0560">Oxidoreductase</keyword>
<dbReference type="PRINTS" id="PR00461">
    <property type="entry name" value="PLPEROXIDASE"/>
</dbReference>
<comment type="catalytic activity">
    <reaction evidence="1">
        <text>2 a phenolic donor + H2O2 = 2 a phenolic radical donor + 2 H2O</text>
        <dbReference type="Rhea" id="RHEA:56136"/>
        <dbReference type="ChEBI" id="CHEBI:15377"/>
        <dbReference type="ChEBI" id="CHEBI:16240"/>
        <dbReference type="ChEBI" id="CHEBI:139520"/>
        <dbReference type="ChEBI" id="CHEBI:139521"/>
        <dbReference type="EC" id="1.11.1.7"/>
    </reaction>
</comment>
<feature type="active site" description="Proton acceptor" evidence="18">
    <location>
        <position position="1091"/>
    </location>
</feature>
<dbReference type="Pfam" id="PF00141">
    <property type="entry name" value="peroxidase"/>
    <property type="match status" value="2"/>
</dbReference>
<evidence type="ECO:0000256" key="22">
    <source>
        <dbReference type="PIRSR" id="PIRSR600823-5"/>
    </source>
</evidence>
<keyword evidence="5" id="KW-0575">Peroxidase</keyword>
<dbReference type="FunFam" id="1.10.420.10:FF:000001">
    <property type="entry name" value="Peroxidase"/>
    <property type="match status" value="1"/>
</dbReference>
<feature type="binding site" evidence="20">
    <location>
        <position position="1219"/>
    </location>
    <ligand>
        <name>Ca(2+)</name>
        <dbReference type="ChEBI" id="CHEBI:29108"/>
        <label>2</label>
    </ligand>
</feature>
<evidence type="ECO:0000256" key="1">
    <source>
        <dbReference type="ARBA" id="ARBA00000189"/>
    </source>
</evidence>
<feature type="disulfide bond" evidence="22">
    <location>
        <begin position="1225"/>
        <end position="1250"/>
    </location>
</feature>
<dbReference type="PROSITE" id="PS00436">
    <property type="entry name" value="PEROXIDASE_2"/>
    <property type="match status" value="2"/>
</dbReference>
<evidence type="ECO:0000256" key="6">
    <source>
        <dbReference type="ARBA" id="ARBA00022617"/>
    </source>
</evidence>
<dbReference type="PRINTS" id="PR00458">
    <property type="entry name" value="PEROXIDASE"/>
</dbReference>
<feature type="domain" description="Plant heme peroxidase family profile" evidence="24">
    <location>
        <begin position="1050"/>
        <end position="1611"/>
    </location>
</feature>
<feature type="binding site" evidence="20">
    <location>
        <position position="1099"/>
    </location>
    <ligand>
        <name>Ca(2+)</name>
        <dbReference type="ChEBI" id="CHEBI:29108"/>
        <label>1</label>
    </ligand>
</feature>
<accession>A0AA88WAK1</accession>
<evidence type="ECO:0000256" key="9">
    <source>
        <dbReference type="ARBA" id="ARBA00022837"/>
    </source>
</evidence>
<evidence type="ECO:0000256" key="3">
    <source>
        <dbReference type="ARBA" id="ARBA00006873"/>
    </source>
</evidence>
<evidence type="ECO:0000313" key="25">
    <source>
        <dbReference type="EMBL" id="KAK3022944.1"/>
    </source>
</evidence>
<dbReference type="EMBL" id="JAVXUP010000684">
    <property type="protein sequence ID" value="KAK3022944.1"/>
    <property type="molecule type" value="Genomic_DNA"/>
</dbReference>
<keyword evidence="7 20" id="KW-0479">Metal-binding</keyword>
<feature type="binding site" evidence="20">
    <location>
        <position position="1271"/>
    </location>
    <ligand>
        <name>Ca(2+)</name>
        <dbReference type="ChEBI" id="CHEBI:29108"/>
        <label>2</label>
    </ligand>
</feature>
<dbReference type="PROSITE" id="PS00435">
    <property type="entry name" value="PEROXIDASE_1"/>
    <property type="match status" value="1"/>
</dbReference>
<comment type="function">
    <text evidence="14">Removal of H(2)O(2), oxidation of toxic reductants, biosynthesis and degradation of lignin, suberization, auxin catabolism, response to environmental stresses such as wounding, pathogen attack and oxidative stress. These functions might be dependent on each isozyme/isoform in each plant tissue. Involved in the synthesis of highly polymerized lignins.</text>
</comment>